<keyword evidence="1" id="KW-0812">Transmembrane</keyword>
<dbReference type="Proteomes" id="UP000235728">
    <property type="component" value="Unassembled WGS sequence"/>
</dbReference>
<keyword evidence="1" id="KW-0472">Membrane</keyword>
<feature type="transmembrane region" description="Helical" evidence="1">
    <location>
        <begin position="61"/>
        <end position="82"/>
    </location>
</feature>
<dbReference type="OMA" id="PATACAY"/>
<feature type="transmembrane region" description="Helical" evidence="1">
    <location>
        <begin position="222"/>
        <end position="240"/>
    </location>
</feature>
<evidence type="ECO:0000256" key="1">
    <source>
        <dbReference type="SAM" id="Phobius"/>
    </source>
</evidence>
<proteinExistence type="predicted"/>
<feature type="transmembrane region" description="Helical" evidence="1">
    <location>
        <begin position="177"/>
        <end position="202"/>
    </location>
</feature>
<accession>A0A2N6NW24</accession>
<dbReference type="AlphaFoldDB" id="A0A2N6NW24"/>
<dbReference type="EMBL" id="MRVG01000002">
    <property type="protein sequence ID" value="PMB71465.1"/>
    <property type="molecule type" value="Genomic_DNA"/>
</dbReference>
<keyword evidence="1" id="KW-1133">Transmembrane helix</keyword>
<reference evidence="2 3" key="1">
    <citation type="journal article" date="2016" name="Appl. Microbiol. Biotechnol.">
        <title>Characterization of T-DNA insertion mutants with decreased virulence in the entomopathogenic fungus Beauveria bassiana JEF-007.</title>
        <authorList>
            <person name="Kim S."/>
            <person name="Lee S.J."/>
            <person name="Nai Y.S."/>
            <person name="Yu J.S."/>
            <person name="Lee M.R."/>
            <person name="Yang Y.T."/>
            <person name="Kim J.S."/>
        </authorList>
    </citation>
    <scope>NUCLEOTIDE SEQUENCE [LARGE SCALE GENOMIC DNA]</scope>
    <source>
        <strain evidence="2 3">JEF-007</strain>
    </source>
</reference>
<sequence length="290" mass="32571">MSNVLHVLQFPGLAGSFYVNYLILVFYHPVALVKWRIQAKVLGTLQDDDASHFKKSVQDECAMISVAAAIVAQIAITGLGFAELSSTHWFARALSLFSVLASLMAVYYATAQHRLMGRLHQPAQVCGWILGRMPLDGELLGTRRQDDPQHHDLMRQRICNSVRELTQKYFYPSITSVLTVSAPQVFLSLSLLSLLLVVGVYFDFVWTRAVDNDAGYGDSRNILIVYLVSVMACFRVYSVSQLLQDDEWQLELGIALIYAEAFLRRPHNLAHQSAAADPEHDDRQQSEDNP</sequence>
<evidence type="ECO:0000313" key="3">
    <source>
        <dbReference type="Proteomes" id="UP000235728"/>
    </source>
</evidence>
<evidence type="ECO:0000313" key="2">
    <source>
        <dbReference type="EMBL" id="PMB71465.1"/>
    </source>
</evidence>
<organism evidence="2 3">
    <name type="scientific">Beauveria bassiana</name>
    <name type="common">White muscardine disease fungus</name>
    <name type="synonym">Tritirachium shiotae</name>
    <dbReference type="NCBI Taxonomy" id="176275"/>
    <lineage>
        <taxon>Eukaryota</taxon>
        <taxon>Fungi</taxon>
        <taxon>Dikarya</taxon>
        <taxon>Ascomycota</taxon>
        <taxon>Pezizomycotina</taxon>
        <taxon>Sordariomycetes</taxon>
        <taxon>Hypocreomycetidae</taxon>
        <taxon>Hypocreales</taxon>
        <taxon>Cordycipitaceae</taxon>
        <taxon>Beauveria</taxon>
    </lineage>
</organism>
<comment type="caution">
    <text evidence="2">The sequence shown here is derived from an EMBL/GenBank/DDBJ whole genome shotgun (WGS) entry which is preliminary data.</text>
</comment>
<feature type="transmembrane region" description="Helical" evidence="1">
    <location>
        <begin position="88"/>
        <end position="109"/>
    </location>
</feature>
<name>A0A2N6NW24_BEABA</name>
<feature type="transmembrane region" description="Helical" evidence="1">
    <location>
        <begin position="12"/>
        <end position="33"/>
    </location>
</feature>
<protein>
    <submittedName>
        <fullName evidence="2">Uncharacterized protein</fullName>
    </submittedName>
</protein>
<gene>
    <name evidence="2" type="ORF">BM221_001555</name>
</gene>